<name>A0A1M5MDD5_STRHI</name>
<dbReference type="Proteomes" id="UP000184501">
    <property type="component" value="Unassembled WGS sequence"/>
</dbReference>
<protein>
    <submittedName>
        <fullName evidence="1">Uncharacterized protein</fullName>
    </submittedName>
</protein>
<proteinExistence type="predicted"/>
<keyword evidence="2" id="KW-1185">Reference proteome</keyword>
<gene>
    <name evidence="1" type="ORF">SAMN05444320_11384</name>
</gene>
<sequence length="67" mass="7712">MQAFFARQWRHLPSAQFMVLFGPYAQRIDAILAAFRDRDPELLVRAVHDVADTDAELPLLPEERTTS</sequence>
<dbReference type="STRING" id="2017.SAMN05444320_11384"/>
<dbReference type="OrthoDB" id="4308266at2"/>
<evidence type="ECO:0000313" key="1">
    <source>
        <dbReference type="EMBL" id="SHG75404.1"/>
    </source>
</evidence>
<dbReference type="EMBL" id="FQVN01000013">
    <property type="protein sequence ID" value="SHG75404.1"/>
    <property type="molecule type" value="Genomic_DNA"/>
</dbReference>
<organism evidence="1 2">
    <name type="scientific">Streptoalloteichus hindustanus</name>
    <dbReference type="NCBI Taxonomy" id="2017"/>
    <lineage>
        <taxon>Bacteria</taxon>
        <taxon>Bacillati</taxon>
        <taxon>Actinomycetota</taxon>
        <taxon>Actinomycetes</taxon>
        <taxon>Pseudonocardiales</taxon>
        <taxon>Pseudonocardiaceae</taxon>
        <taxon>Streptoalloteichus</taxon>
    </lineage>
</organism>
<evidence type="ECO:0000313" key="2">
    <source>
        <dbReference type="Proteomes" id="UP000184501"/>
    </source>
</evidence>
<dbReference type="AlphaFoldDB" id="A0A1M5MDD5"/>
<dbReference type="RefSeq" id="WP_143174447.1">
    <property type="nucleotide sequence ID" value="NZ_FQVN01000013.1"/>
</dbReference>
<accession>A0A1M5MDD5</accession>
<reference evidence="1 2" key="1">
    <citation type="submission" date="2016-11" db="EMBL/GenBank/DDBJ databases">
        <authorList>
            <person name="Jaros S."/>
            <person name="Januszkiewicz K."/>
            <person name="Wedrychowicz H."/>
        </authorList>
    </citation>
    <scope>NUCLEOTIDE SEQUENCE [LARGE SCALE GENOMIC DNA]</scope>
    <source>
        <strain evidence="1 2">DSM 44523</strain>
    </source>
</reference>